<evidence type="ECO:0000256" key="1">
    <source>
        <dbReference type="ARBA" id="ARBA00001974"/>
    </source>
</evidence>
<dbReference type="InterPro" id="IPR020595">
    <property type="entry name" value="MnmG-rel_CS"/>
</dbReference>
<protein>
    <recommendedName>
        <fullName evidence="4 12">tRNA uridine 5-carboxymethylaminomethyl modification enzyme MnmG</fullName>
    </recommendedName>
    <alternativeName>
        <fullName evidence="11 12">Glucose-inhibited division protein A</fullName>
    </alternativeName>
</protein>
<dbReference type="PANTHER" id="PTHR11806:SF0">
    <property type="entry name" value="PROTEIN MTO1 HOMOLOG, MITOCHONDRIAL"/>
    <property type="match status" value="1"/>
</dbReference>
<dbReference type="FunFam" id="3.50.50.60:FF:000002">
    <property type="entry name" value="tRNA uridine 5-carboxymethylaminomethyl modification enzyme MnmG"/>
    <property type="match status" value="1"/>
</dbReference>
<dbReference type="AlphaFoldDB" id="A0AAD1DMW6"/>
<comment type="caution">
    <text evidence="12">Lacks conserved residue(s) required for the propagation of feature annotation.</text>
</comment>
<dbReference type="Gene3D" id="1.10.10.1800">
    <property type="entry name" value="tRNA uridine 5-carboxymethylaminomethyl modification enzyme MnmG/GidA"/>
    <property type="match status" value="1"/>
</dbReference>
<keyword evidence="5 12" id="KW-0963">Cytoplasm</keyword>
<dbReference type="InterPro" id="IPR047001">
    <property type="entry name" value="MnmG_C_subdom"/>
</dbReference>
<dbReference type="Proteomes" id="UP000274073">
    <property type="component" value="Chromosome"/>
</dbReference>
<evidence type="ECO:0000256" key="2">
    <source>
        <dbReference type="ARBA" id="ARBA00003717"/>
    </source>
</evidence>
<evidence type="ECO:0000256" key="12">
    <source>
        <dbReference type="HAMAP-Rule" id="MF_00129"/>
    </source>
</evidence>
<evidence type="ECO:0000313" key="14">
    <source>
        <dbReference type="EMBL" id="AZA87515.1"/>
    </source>
</evidence>
<comment type="cofactor">
    <cofactor evidence="1 12">
        <name>FAD</name>
        <dbReference type="ChEBI" id="CHEBI:57692"/>
    </cofactor>
</comment>
<evidence type="ECO:0000313" key="16">
    <source>
        <dbReference type="Proteomes" id="UP000274073"/>
    </source>
</evidence>
<dbReference type="HAMAP" id="MF_00129">
    <property type="entry name" value="MnmG_GidA"/>
    <property type="match status" value="1"/>
</dbReference>
<dbReference type="Pfam" id="PF13932">
    <property type="entry name" value="SAM_GIDA_C"/>
    <property type="match status" value="1"/>
</dbReference>
<dbReference type="GO" id="GO:0050660">
    <property type="term" value="F:flavin adenine dinucleotide binding"/>
    <property type="evidence" value="ECO:0007669"/>
    <property type="project" value="UniProtKB-UniRule"/>
</dbReference>
<dbReference type="EMBL" id="CP033915">
    <property type="protein sequence ID" value="AZA87515.1"/>
    <property type="molecule type" value="Genomic_DNA"/>
</dbReference>
<dbReference type="Proteomes" id="UP000281741">
    <property type="component" value="Chromosome"/>
</dbReference>
<dbReference type="InterPro" id="IPR004416">
    <property type="entry name" value="MnmG"/>
</dbReference>
<dbReference type="Pfam" id="PF21680">
    <property type="entry name" value="GIDA_C_1st"/>
    <property type="match status" value="1"/>
</dbReference>
<dbReference type="FunFam" id="1.10.150.570:FF:000001">
    <property type="entry name" value="tRNA uridine 5-carboxymethylaminomethyl modification enzyme MnmG"/>
    <property type="match status" value="1"/>
</dbReference>
<keyword evidence="17" id="KW-1185">Reference proteome</keyword>
<reference evidence="16 17" key="1">
    <citation type="submission" date="2018-11" db="EMBL/GenBank/DDBJ databases">
        <title>Proposal to divide the Flavobacteriaceae and reorganize its genera based on Amino Acid Identity values calculated from whole genome sequences.</title>
        <authorList>
            <person name="Nicholson A.C."/>
            <person name="Gulvik C.A."/>
            <person name="Whitney A.M."/>
            <person name="Humrighouse B.W."/>
            <person name="Bell M."/>
            <person name="Holmes B."/>
            <person name="Steigerwalt A.G."/>
            <person name="Villarma A."/>
            <person name="Sheth M."/>
            <person name="Batra D."/>
            <person name="Pryor J."/>
            <person name="Bernardet J.-F."/>
            <person name="Hugo C."/>
            <person name="Kampfer P."/>
            <person name="Newman J."/>
            <person name="McQuiston J.R."/>
        </authorList>
    </citation>
    <scope>NUCLEOTIDE SEQUENCE [LARGE SCALE GENOMIC DNA]</scope>
    <source>
        <strain evidence="14 16">G0207</strain>
        <strain evidence="15 17">H5143</strain>
    </source>
</reference>
<evidence type="ECO:0000256" key="3">
    <source>
        <dbReference type="ARBA" id="ARBA00007653"/>
    </source>
</evidence>
<gene>
    <name evidence="12 14" type="primary">mnmG</name>
    <name evidence="12" type="synonym">gidA</name>
    <name evidence="14" type="ORF">EG349_12295</name>
    <name evidence="15" type="ORF">EG353_10765</name>
</gene>
<dbReference type="RefSeq" id="WP_123854677.1">
    <property type="nucleotide sequence ID" value="NZ_CP033912.1"/>
</dbReference>
<dbReference type="SUPFAM" id="SSF51905">
    <property type="entry name" value="FAD/NAD(P)-binding domain"/>
    <property type="match status" value="1"/>
</dbReference>
<dbReference type="NCBIfam" id="TIGR00136">
    <property type="entry name" value="mnmG_gidA"/>
    <property type="match status" value="1"/>
</dbReference>
<keyword evidence="9 12" id="KW-0520">NAD</keyword>
<dbReference type="InterPro" id="IPR044920">
    <property type="entry name" value="MnmG_C_subdom_sf"/>
</dbReference>
<dbReference type="InterPro" id="IPR049312">
    <property type="entry name" value="GIDA_C_N"/>
</dbReference>
<dbReference type="Gene3D" id="1.10.150.570">
    <property type="entry name" value="GidA associated domain, C-terminal subdomain"/>
    <property type="match status" value="1"/>
</dbReference>
<accession>A0AAD1DMW6</accession>
<evidence type="ECO:0000256" key="7">
    <source>
        <dbReference type="ARBA" id="ARBA00022694"/>
    </source>
</evidence>
<evidence type="ECO:0000313" key="17">
    <source>
        <dbReference type="Proteomes" id="UP000281741"/>
    </source>
</evidence>
<name>A0AAD1DMW6_9FLAO</name>
<evidence type="ECO:0000256" key="10">
    <source>
        <dbReference type="ARBA" id="ARBA00025948"/>
    </source>
</evidence>
<organism evidence="14 16">
    <name type="scientific">Chryseobacterium shandongense</name>
    <dbReference type="NCBI Taxonomy" id="1493872"/>
    <lineage>
        <taxon>Bacteria</taxon>
        <taxon>Pseudomonadati</taxon>
        <taxon>Bacteroidota</taxon>
        <taxon>Flavobacteriia</taxon>
        <taxon>Flavobacteriales</taxon>
        <taxon>Weeksellaceae</taxon>
        <taxon>Chryseobacterium group</taxon>
        <taxon>Chryseobacterium</taxon>
    </lineage>
</organism>
<evidence type="ECO:0000259" key="13">
    <source>
        <dbReference type="SMART" id="SM01228"/>
    </source>
</evidence>
<keyword evidence="6 12" id="KW-0285">Flavoprotein</keyword>
<dbReference type="PROSITE" id="PS01281">
    <property type="entry name" value="GIDA_2"/>
    <property type="match status" value="1"/>
</dbReference>
<evidence type="ECO:0000256" key="6">
    <source>
        <dbReference type="ARBA" id="ARBA00022630"/>
    </source>
</evidence>
<comment type="subunit">
    <text evidence="10 12">Homodimer. Heterotetramer of two MnmE and two MnmG subunits.</text>
</comment>
<keyword evidence="7 12" id="KW-0819">tRNA processing</keyword>
<dbReference type="PROSITE" id="PS01280">
    <property type="entry name" value="GIDA_1"/>
    <property type="match status" value="1"/>
</dbReference>
<dbReference type="EMBL" id="CP033912">
    <property type="protein sequence ID" value="AZA96016.1"/>
    <property type="molecule type" value="Genomic_DNA"/>
</dbReference>
<dbReference type="GO" id="GO:0030488">
    <property type="term" value="P:tRNA methylation"/>
    <property type="evidence" value="ECO:0007669"/>
    <property type="project" value="TreeGrafter"/>
</dbReference>
<evidence type="ECO:0000256" key="4">
    <source>
        <dbReference type="ARBA" id="ARBA00020461"/>
    </source>
</evidence>
<comment type="function">
    <text evidence="2 12">NAD-binding protein involved in the addition of a carboxymethylaminomethyl (cmnm) group at the wobble position (U34) of certain tRNAs, forming tRNA-cmnm(5)s(2)U34.</text>
</comment>
<dbReference type="GO" id="GO:0002098">
    <property type="term" value="P:tRNA wobble uridine modification"/>
    <property type="evidence" value="ECO:0007669"/>
    <property type="project" value="InterPro"/>
</dbReference>
<comment type="subcellular location">
    <subcellularLocation>
        <location evidence="12">Cytoplasm</location>
    </subcellularLocation>
</comment>
<dbReference type="Gene3D" id="3.50.50.60">
    <property type="entry name" value="FAD/NAD(P)-binding domain"/>
    <property type="match status" value="2"/>
</dbReference>
<evidence type="ECO:0000256" key="9">
    <source>
        <dbReference type="ARBA" id="ARBA00023027"/>
    </source>
</evidence>
<evidence type="ECO:0000256" key="5">
    <source>
        <dbReference type="ARBA" id="ARBA00022490"/>
    </source>
</evidence>
<dbReference type="SMART" id="SM01228">
    <property type="entry name" value="GIDA_assoc_3"/>
    <property type="match status" value="1"/>
</dbReference>
<sequence>MISEIYDVIVVGAGHAGCEAAAAAANLGSKTLLVTMNMQTIGQMSCNPAMGGIAKGQIVREIDAMGGYSGIVADKSAIQFKMLNLSKGPAMWSPRTQNDRMLFAEEWRLALENTPNLDFFQDMVKQLIIENNKVIGVVTSLGIEIKAHSVVLTNGTFLNGLIHVGDKQLGGGRMGEPRAFGITEQLVSLGFEAGRMKTGTPPRVDGRSLDYSKMEEQKGDENPQKFSYLDTPKLTKQLSCHIVYTNETVHDILREGFDRSPMFNGTIQSLGPRYCPSIEDKINRFAERNRHQLFVEPEGWKTVEIYVNGFSSSLPEDVQIKAMKHIPGFENVKVFRPGYAIEYDYFPPTQLKHTLETKLIDNLYFAGQINGTTGYEEAAGQGLIAGINAHNKVHEKGEFILNRDEAYIGVLIDDLITKGTEEPYRMFTSRAEYRLLLRQDNADIRLTKKAFELGLAKEERLKRVEEKVAKSDELENFLRETSLKPGMINPILETIESSPVDQAYRAAQILTRPNMTLEKLENIEAIRENASKYDDEVREQAEINIKYKGYIEKEKENVAKLNRLENIKIPEDFDYTKISSLSAEAKQKMSNVRPKTIAQAGRISGVSPADINVLLVYLGR</sequence>
<dbReference type="PANTHER" id="PTHR11806">
    <property type="entry name" value="GLUCOSE INHIBITED DIVISION PROTEIN A"/>
    <property type="match status" value="1"/>
</dbReference>
<dbReference type="FunFam" id="3.50.50.60:FF:000010">
    <property type="entry name" value="tRNA uridine 5-carboxymethylaminomethyl modification enzyme MnmG"/>
    <property type="match status" value="1"/>
</dbReference>
<comment type="similarity">
    <text evidence="3 12">Belongs to the MnmG family.</text>
</comment>
<dbReference type="InterPro" id="IPR002218">
    <property type="entry name" value="MnmG-rel"/>
</dbReference>
<evidence type="ECO:0000256" key="11">
    <source>
        <dbReference type="ARBA" id="ARBA00031800"/>
    </source>
</evidence>
<feature type="domain" description="tRNA uridine 5-carboxymethylaminomethyl modification enzyme C-terminal subdomain" evidence="13">
    <location>
        <begin position="545"/>
        <end position="616"/>
    </location>
</feature>
<evidence type="ECO:0000313" key="15">
    <source>
        <dbReference type="EMBL" id="AZA96016.1"/>
    </source>
</evidence>
<dbReference type="InterPro" id="IPR040131">
    <property type="entry name" value="MnmG_N"/>
</dbReference>
<proteinExistence type="inferred from homology"/>
<dbReference type="InterPro" id="IPR026904">
    <property type="entry name" value="MnmG_C"/>
</dbReference>
<feature type="binding site" evidence="12">
    <location>
        <begin position="271"/>
        <end position="285"/>
    </location>
    <ligand>
        <name>NAD(+)</name>
        <dbReference type="ChEBI" id="CHEBI:57540"/>
    </ligand>
</feature>
<dbReference type="Pfam" id="PF01134">
    <property type="entry name" value="GIDA"/>
    <property type="match status" value="1"/>
</dbReference>
<dbReference type="GO" id="GO:0005829">
    <property type="term" value="C:cytosol"/>
    <property type="evidence" value="ECO:0007669"/>
    <property type="project" value="TreeGrafter"/>
</dbReference>
<evidence type="ECO:0000256" key="8">
    <source>
        <dbReference type="ARBA" id="ARBA00022827"/>
    </source>
</evidence>
<feature type="binding site" evidence="12">
    <location>
        <begin position="12"/>
        <end position="17"/>
    </location>
    <ligand>
        <name>FAD</name>
        <dbReference type="ChEBI" id="CHEBI:57692"/>
    </ligand>
</feature>
<dbReference type="InterPro" id="IPR036188">
    <property type="entry name" value="FAD/NAD-bd_sf"/>
</dbReference>
<keyword evidence="8 12" id="KW-0274">FAD</keyword>